<dbReference type="PROSITE" id="PS00125">
    <property type="entry name" value="SER_THR_PHOSPHATASE"/>
    <property type="match status" value="1"/>
</dbReference>
<evidence type="ECO:0000313" key="7">
    <source>
        <dbReference type="EMBL" id="PHJ19997.1"/>
    </source>
</evidence>
<evidence type="ECO:0000256" key="3">
    <source>
        <dbReference type="ARBA" id="ARBA00023211"/>
    </source>
</evidence>
<name>A0A2C6KR95_9APIC</name>
<evidence type="ECO:0000259" key="6">
    <source>
        <dbReference type="PROSITE" id="PS00125"/>
    </source>
</evidence>
<comment type="catalytic activity">
    <reaction evidence="4">
        <text>O-phospho-L-threonyl-[protein] + H2O = L-threonyl-[protein] + phosphate</text>
        <dbReference type="Rhea" id="RHEA:47004"/>
        <dbReference type="Rhea" id="RHEA-COMP:11060"/>
        <dbReference type="Rhea" id="RHEA-COMP:11605"/>
        <dbReference type="ChEBI" id="CHEBI:15377"/>
        <dbReference type="ChEBI" id="CHEBI:30013"/>
        <dbReference type="ChEBI" id="CHEBI:43474"/>
        <dbReference type="ChEBI" id="CHEBI:61977"/>
        <dbReference type="EC" id="3.1.3.16"/>
    </reaction>
</comment>
<sequence>MEDDVVISPSPNSTAPLLSAAAMRRVEEMEDLTFNVRQQLRKRHQDQKPSPQHGEHATEAAGRVSDAIKSPRGDKRRIPPHEATEGHAEVSQFSDQCVHITSVTRPSGGLSSAATASSTPRAEGLQPSRNACSGQSAVSSEEEYHPLCETFLNEGGLINHGSRYRRNLGVTVVAADVAQEGRGTASGEGLRNRERRLLAADLDQAQGATFGQDFPSAGQVQLHQRRRNDLRAWVDQLLRCQPLRREEVLLLCELLKDTLKCEPNCVNVPAPVTVAGDIHGQFYDLLELFRVGGMPPIVRYLFLGDYVDRGFYSIEVFCLMAALKVLYPTKMFLLRGNHESRGITQVYGFYDECARKYGDGFSSVWNALTEAFDYLPLTAAIGSECFCDHGGLSKQLMTIDEIQAIDRFQEPPQEGGMCDLLWSDPYDTSMLLGDVPQQQEGSAGPAEASAVTAGDPLGGGGLDPEGWAPSSRGAGMLWGPVREEIAKR</sequence>
<dbReference type="Proteomes" id="UP000221165">
    <property type="component" value="Unassembled WGS sequence"/>
</dbReference>
<dbReference type="InterPro" id="IPR004843">
    <property type="entry name" value="Calcineurin-like_PHP"/>
</dbReference>
<dbReference type="RefSeq" id="XP_067921689.1">
    <property type="nucleotide sequence ID" value="XM_068066336.1"/>
</dbReference>
<dbReference type="EC" id="3.1.3.16" evidence="4"/>
<dbReference type="PANTHER" id="PTHR45619">
    <property type="entry name" value="SERINE/THREONINE-PROTEIN PHOSPHATASE PP2A-RELATED"/>
    <property type="match status" value="1"/>
</dbReference>
<dbReference type="InterPro" id="IPR029052">
    <property type="entry name" value="Metallo-depent_PP-like"/>
</dbReference>
<evidence type="ECO:0000256" key="5">
    <source>
        <dbReference type="SAM" id="MobiDB-lite"/>
    </source>
</evidence>
<protein>
    <recommendedName>
        <fullName evidence="4">Serine/threonine-protein phosphatase</fullName>
        <ecNumber evidence="4">3.1.3.16</ecNumber>
    </recommendedName>
</protein>
<dbReference type="SUPFAM" id="SSF56300">
    <property type="entry name" value="Metallo-dependent phosphatases"/>
    <property type="match status" value="1"/>
</dbReference>
<dbReference type="SMART" id="SM00156">
    <property type="entry name" value="PP2Ac"/>
    <property type="match status" value="1"/>
</dbReference>
<organism evidence="7 8">
    <name type="scientific">Cystoisospora suis</name>
    <dbReference type="NCBI Taxonomy" id="483139"/>
    <lineage>
        <taxon>Eukaryota</taxon>
        <taxon>Sar</taxon>
        <taxon>Alveolata</taxon>
        <taxon>Apicomplexa</taxon>
        <taxon>Conoidasida</taxon>
        <taxon>Coccidia</taxon>
        <taxon>Eucoccidiorida</taxon>
        <taxon>Eimeriorina</taxon>
        <taxon>Sarcocystidae</taxon>
        <taxon>Cystoisospora</taxon>
    </lineage>
</organism>
<dbReference type="Gene3D" id="3.60.21.10">
    <property type="match status" value="1"/>
</dbReference>
<accession>A0A2C6KR95</accession>
<keyword evidence="1" id="KW-0479">Metal-binding</keyword>
<evidence type="ECO:0000256" key="2">
    <source>
        <dbReference type="ARBA" id="ARBA00022801"/>
    </source>
</evidence>
<reference evidence="7 8" key="1">
    <citation type="journal article" date="2017" name="Int. J. Parasitol.">
        <title>The genome of the protozoan parasite Cystoisospora suis and a reverse vaccinology approach to identify vaccine candidates.</title>
        <authorList>
            <person name="Palmieri N."/>
            <person name="Shrestha A."/>
            <person name="Ruttkowski B."/>
            <person name="Beck T."/>
            <person name="Vogl C."/>
            <person name="Tomley F."/>
            <person name="Blake D.P."/>
            <person name="Joachim A."/>
        </authorList>
    </citation>
    <scope>NUCLEOTIDE SEQUENCE [LARGE SCALE GENOMIC DNA]</scope>
    <source>
        <strain evidence="7 8">Wien I</strain>
    </source>
</reference>
<dbReference type="PRINTS" id="PR00114">
    <property type="entry name" value="STPHPHTASE"/>
</dbReference>
<feature type="domain" description="Serine/threonine specific protein phosphatases" evidence="6">
    <location>
        <begin position="334"/>
        <end position="339"/>
    </location>
</feature>
<proteinExistence type="inferred from homology"/>
<dbReference type="EMBL" id="MIGC01003078">
    <property type="protein sequence ID" value="PHJ19997.1"/>
    <property type="molecule type" value="Genomic_DNA"/>
</dbReference>
<dbReference type="InterPro" id="IPR006186">
    <property type="entry name" value="Ser/Thr-sp_prot-phosphatase"/>
</dbReference>
<evidence type="ECO:0000256" key="1">
    <source>
        <dbReference type="ARBA" id="ARBA00022723"/>
    </source>
</evidence>
<dbReference type="GeneID" id="94429547"/>
<feature type="region of interest" description="Disordered" evidence="5">
    <location>
        <begin position="435"/>
        <end position="475"/>
    </location>
</feature>
<dbReference type="AlphaFoldDB" id="A0A2C6KR95"/>
<dbReference type="VEuPathDB" id="ToxoDB:CSUI_006172"/>
<comment type="caution">
    <text evidence="7">The sequence shown here is derived from an EMBL/GenBank/DDBJ whole genome shotgun (WGS) entry which is preliminary data.</text>
</comment>
<keyword evidence="8" id="KW-1185">Reference proteome</keyword>
<dbReference type="GO" id="GO:0004722">
    <property type="term" value="F:protein serine/threonine phosphatase activity"/>
    <property type="evidence" value="ECO:0007669"/>
    <property type="project" value="UniProtKB-EC"/>
</dbReference>
<keyword evidence="2 4" id="KW-0378">Hydrolase</keyword>
<comment type="similarity">
    <text evidence="4">Belongs to the PPP phosphatase family.</text>
</comment>
<gene>
    <name evidence="7" type="ORF">CSUI_006172</name>
</gene>
<feature type="region of interest" description="Disordered" evidence="5">
    <location>
        <begin position="35"/>
        <end position="134"/>
    </location>
</feature>
<dbReference type="GO" id="GO:0046872">
    <property type="term" value="F:metal ion binding"/>
    <property type="evidence" value="ECO:0007669"/>
    <property type="project" value="UniProtKB-KW"/>
</dbReference>
<dbReference type="Pfam" id="PF00149">
    <property type="entry name" value="Metallophos"/>
    <property type="match status" value="1"/>
</dbReference>
<feature type="compositionally biased region" description="Polar residues" evidence="5">
    <location>
        <begin position="91"/>
        <end position="105"/>
    </location>
</feature>
<evidence type="ECO:0000313" key="8">
    <source>
        <dbReference type="Proteomes" id="UP000221165"/>
    </source>
</evidence>
<feature type="compositionally biased region" description="Basic and acidic residues" evidence="5">
    <location>
        <begin position="69"/>
        <end position="88"/>
    </location>
</feature>
<evidence type="ECO:0000256" key="4">
    <source>
        <dbReference type="RuleBase" id="RU004273"/>
    </source>
</evidence>
<dbReference type="InterPro" id="IPR047129">
    <property type="entry name" value="PPA2-like"/>
</dbReference>
<keyword evidence="3" id="KW-0464">Manganese</keyword>
<dbReference type="OrthoDB" id="329283at2759"/>